<dbReference type="InterPro" id="IPR027469">
    <property type="entry name" value="Cation_efflux_TMD_sf"/>
</dbReference>
<feature type="domain" description="Cation efflux protein transmembrane" evidence="7">
    <location>
        <begin position="24"/>
        <end position="237"/>
    </location>
</feature>
<dbReference type="PANTHER" id="PTHR13414">
    <property type="entry name" value="HUEL-CATION TRANSPORTER"/>
    <property type="match status" value="1"/>
</dbReference>
<evidence type="ECO:0000256" key="3">
    <source>
        <dbReference type="ARBA" id="ARBA00022692"/>
    </source>
</evidence>
<dbReference type="InterPro" id="IPR027470">
    <property type="entry name" value="Cation_efflux_CTD"/>
</dbReference>
<gene>
    <name evidence="9" type="ORF">AFL42_05140</name>
</gene>
<evidence type="ECO:0000259" key="8">
    <source>
        <dbReference type="Pfam" id="PF16916"/>
    </source>
</evidence>
<dbReference type="Gene3D" id="3.30.70.1350">
    <property type="entry name" value="Cation efflux protein, cytoplasmic domain"/>
    <property type="match status" value="1"/>
</dbReference>
<dbReference type="SUPFAM" id="SSF160240">
    <property type="entry name" value="Cation efflux protein cytoplasmic domain-like"/>
    <property type="match status" value="1"/>
</dbReference>
<sequence>MNVLVRNDSESFKSLIKKGNKSSLIAAIGNAVLAIAKFFAGTISGSGALFASAMHSTADAVNQGFVYIGSILSEKKPTPRFPTGFGRVINIFCMVAVIVVTIMAYETIREGWHLIQHPAEAGGGFWINVGVLVLNLIIDGSILVKAMKEINVESRADAKGLGIVTGAFKNVGRAAPPTRLVFYEDLVAVSGAALALIAVVVISLTNFVLIDGIITILIGLLMIGVAFRVGYDNMVGLIGIAAPKDIEERITGIILDDKDVTDINKMRILQEGRYYHVEARIELRQGFSLAEADDIKMRVTEDVLKDPDIADVGIGIIEDDGDLDWKPRNQQS</sequence>
<evidence type="ECO:0000256" key="6">
    <source>
        <dbReference type="SAM" id="Phobius"/>
    </source>
</evidence>
<proteinExistence type="predicted"/>
<feature type="domain" description="Cation efflux protein cytoplasmic" evidence="8">
    <location>
        <begin position="243"/>
        <end position="312"/>
    </location>
</feature>
<keyword evidence="4 6" id="KW-1133">Transmembrane helix</keyword>
<reference evidence="9 10" key="1">
    <citation type="submission" date="2015-07" db="EMBL/GenBank/DDBJ databases">
        <title>High-quality draft genome sequence of Oceanobacillus caeni HM6, a bacillus isolated from a human feces.</title>
        <authorList>
            <person name="Kumar J."/>
            <person name="Verma M.K."/>
            <person name="Pandey R."/>
            <person name="Bhambi M."/>
            <person name="Chauhan N."/>
        </authorList>
    </citation>
    <scope>NUCLEOTIDE SEQUENCE [LARGE SCALE GENOMIC DNA]</scope>
    <source>
        <strain evidence="9 10">HM6</strain>
    </source>
</reference>
<dbReference type="InterPro" id="IPR058533">
    <property type="entry name" value="Cation_efflux_TM"/>
</dbReference>
<evidence type="ECO:0000313" key="9">
    <source>
        <dbReference type="EMBL" id="KPH76657.1"/>
    </source>
</evidence>
<feature type="transmembrane region" description="Helical" evidence="6">
    <location>
        <begin position="84"/>
        <end position="105"/>
    </location>
</feature>
<comment type="subcellular location">
    <subcellularLocation>
        <location evidence="1">Membrane</location>
        <topology evidence="1">Multi-pass membrane protein</topology>
    </subcellularLocation>
</comment>
<feature type="transmembrane region" description="Helical" evidence="6">
    <location>
        <begin position="180"/>
        <end position="202"/>
    </location>
</feature>
<dbReference type="NCBIfam" id="TIGR01297">
    <property type="entry name" value="CDF"/>
    <property type="match status" value="1"/>
</dbReference>
<keyword evidence="5 6" id="KW-0472">Membrane</keyword>
<comment type="caution">
    <text evidence="9">The sequence shown here is derived from an EMBL/GenBank/DDBJ whole genome shotgun (WGS) entry which is preliminary data.</text>
</comment>
<dbReference type="InterPro" id="IPR040177">
    <property type="entry name" value="SLC30A9"/>
</dbReference>
<keyword evidence="2" id="KW-0813">Transport</keyword>
<accession>A0ABR5ML78</accession>
<evidence type="ECO:0000256" key="1">
    <source>
        <dbReference type="ARBA" id="ARBA00004141"/>
    </source>
</evidence>
<organism evidence="9 10">
    <name type="scientific">Oceanobacillus caeni</name>
    <dbReference type="NCBI Taxonomy" id="405946"/>
    <lineage>
        <taxon>Bacteria</taxon>
        <taxon>Bacillati</taxon>
        <taxon>Bacillota</taxon>
        <taxon>Bacilli</taxon>
        <taxon>Bacillales</taxon>
        <taxon>Bacillaceae</taxon>
        <taxon>Oceanobacillus</taxon>
    </lineage>
</organism>
<feature type="transmembrane region" description="Helical" evidence="6">
    <location>
        <begin position="125"/>
        <end position="144"/>
    </location>
</feature>
<feature type="transmembrane region" description="Helical" evidence="6">
    <location>
        <begin position="208"/>
        <end position="227"/>
    </location>
</feature>
<dbReference type="Pfam" id="PF01545">
    <property type="entry name" value="Cation_efflux"/>
    <property type="match status" value="1"/>
</dbReference>
<feature type="transmembrane region" description="Helical" evidence="6">
    <location>
        <begin position="23"/>
        <end position="43"/>
    </location>
</feature>
<evidence type="ECO:0000259" key="7">
    <source>
        <dbReference type="Pfam" id="PF01545"/>
    </source>
</evidence>
<dbReference type="InterPro" id="IPR002524">
    <property type="entry name" value="Cation_efflux"/>
</dbReference>
<evidence type="ECO:0000256" key="5">
    <source>
        <dbReference type="ARBA" id="ARBA00023136"/>
    </source>
</evidence>
<dbReference type="InterPro" id="IPR036837">
    <property type="entry name" value="Cation_efflux_CTD_sf"/>
</dbReference>
<dbReference type="Proteomes" id="UP000037854">
    <property type="component" value="Unassembled WGS sequence"/>
</dbReference>
<dbReference type="SUPFAM" id="SSF161111">
    <property type="entry name" value="Cation efflux protein transmembrane domain-like"/>
    <property type="match status" value="1"/>
</dbReference>
<dbReference type="EMBL" id="LGTK01000012">
    <property type="protein sequence ID" value="KPH76657.1"/>
    <property type="molecule type" value="Genomic_DNA"/>
</dbReference>
<evidence type="ECO:0000256" key="4">
    <source>
        <dbReference type="ARBA" id="ARBA00022989"/>
    </source>
</evidence>
<protein>
    <submittedName>
        <fullName evidence="9">Cobalt transporter</fullName>
    </submittedName>
</protein>
<keyword evidence="10" id="KW-1185">Reference proteome</keyword>
<evidence type="ECO:0000313" key="10">
    <source>
        <dbReference type="Proteomes" id="UP000037854"/>
    </source>
</evidence>
<name>A0ABR5ML78_9BACI</name>
<dbReference type="Pfam" id="PF16916">
    <property type="entry name" value="ZT_dimer"/>
    <property type="match status" value="1"/>
</dbReference>
<keyword evidence="3 6" id="KW-0812">Transmembrane</keyword>
<dbReference type="Gene3D" id="1.20.1510.10">
    <property type="entry name" value="Cation efflux protein transmembrane domain"/>
    <property type="match status" value="1"/>
</dbReference>
<dbReference type="PANTHER" id="PTHR13414:SF9">
    <property type="entry name" value="PROTON-COUPLED ZINC ANTIPORTER SLC30A9, MITOCHONDRIAL"/>
    <property type="match status" value="1"/>
</dbReference>
<evidence type="ECO:0000256" key="2">
    <source>
        <dbReference type="ARBA" id="ARBA00022448"/>
    </source>
</evidence>